<comment type="subunit">
    <text evidence="6">Homodimer.</text>
</comment>
<dbReference type="SUPFAM" id="SSF52218">
    <property type="entry name" value="Flavoproteins"/>
    <property type="match status" value="1"/>
</dbReference>
<evidence type="ECO:0000313" key="8">
    <source>
        <dbReference type="EMBL" id="OWP50824.1"/>
    </source>
</evidence>
<feature type="binding site" evidence="6">
    <location>
        <begin position="16"/>
        <end position="18"/>
    </location>
    <ligand>
        <name>FMN</name>
        <dbReference type="ChEBI" id="CHEBI:58210"/>
    </ligand>
</feature>
<dbReference type="InterPro" id="IPR003680">
    <property type="entry name" value="Flavodoxin_fold"/>
</dbReference>
<accession>A0A2D0AFH2</accession>
<comment type="function">
    <text evidence="6">Also exhibits azoreductase activity. Catalyzes the reductive cleavage of the azo bond in aromatic azo compounds to the corresponding amines.</text>
</comment>
<gene>
    <name evidence="6" type="primary">azoR</name>
    <name evidence="8" type="ORF">CEG18_12470</name>
</gene>
<comment type="catalytic activity">
    <reaction evidence="5">
        <text>N,N-dimethyl-1,4-phenylenediamine + anthranilate + 2 NAD(+) = 2-(4-dimethylaminophenyl)diazenylbenzoate + 2 NADH + 2 H(+)</text>
        <dbReference type="Rhea" id="RHEA:55872"/>
        <dbReference type="ChEBI" id="CHEBI:15378"/>
        <dbReference type="ChEBI" id="CHEBI:15783"/>
        <dbReference type="ChEBI" id="CHEBI:16567"/>
        <dbReference type="ChEBI" id="CHEBI:57540"/>
        <dbReference type="ChEBI" id="CHEBI:57945"/>
        <dbReference type="ChEBI" id="CHEBI:71579"/>
        <dbReference type="EC" id="1.7.1.17"/>
    </reaction>
    <physiologicalReaction direction="right-to-left" evidence="5">
        <dbReference type="Rhea" id="RHEA:55874"/>
    </physiologicalReaction>
</comment>
<dbReference type="Gene3D" id="3.40.50.360">
    <property type="match status" value="1"/>
</dbReference>
<dbReference type="InterPro" id="IPR029039">
    <property type="entry name" value="Flavoprotein-like_sf"/>
</dbReference>
<protein>
    <recommendedName>
        <fullName evidence="6">FMN dependent NADH:quinone oxidoreductase</fullName>
        <ecNumber evidence="6">1.6.5.-</ecNumber>
    </recommendedName>
    <alternativeName>
        <fullName evidence="6">Azo-dye reductase</fullName>
    </alternativeName>
    <alternativeName>
        <fullName evidence="6">FMN-dependent NADH-azo compound oxidoreductase</fullName>
    </alternativeName>
    <alternativeName>
        <fullName evidence="6">FMN-dependent NADH-azoreductase</fullName>
        <ecNumber evidence="6">1.7.1.17</ecNumber>
    </alternativeName>
</protein>
<dbReference type="GO" id="GO:0016652">
    <property type="term" value="F:oxidoreductase activity, acting on NAD(P)H as acceptor"/>
    <property type="evidence" value="ECO:0007669"/>
    <property type="project" value="UniProtKB-UniRule"/>
</dbReference>
<feature type="binding site" evidence="6">
    <location>
        <begin position="141"/>
        <end position="144"/>
    </location>
    <ligand>
        <name>FMN</name>
        <dbReference type="ChEBI" id="CHEBI:58210"/>
    </ligand>
</feature>
<dbReference type="HAMAP" id="MF_01216">
    <property type="entry name" value="Azoreductase_type1"/>
    <property type="match status" value="1"/>
</dbReference>
<organism evidence="8 9">
    <name type="scientific">Pseudomonas nitroreducens</name>
    <dbReference type="NCBI Taxonomy" id="46680"/>
    <lineage>
        <taxon>Bacteria</taxon>
        <taxon>Pseudomonadati</taxon>
        <taxon>Pseudomonadota</taxon>
        <taxon>Gammaproteobacteria</taxon>
        <taxon>Pseudomonadales</taxon>
        <taxon>Pseudomonadaceae</taxon>
        <taxon>Pseudomonas</taxon>
    </lineage>
</organism>
<evidence type="ECO:0000256" key="3">
    <source>
        <dbReference type="ARBA" id="ARBA00023002"/>
    </source>
</evidence>
<name>A0A2D0AFH2_PSENT</name>
<evidence type="ECO:0000259" key="7">
    <source>
        <dbReference type="Pfam" id="PF02525"/>
    </source>
</evidence>
<feature type="binding site" evidence="6">
    <location>
        <position position="10"/>
    </location>
    <ligand>
        <name>FMN</name>
        <dbReference type="ChEBI" id="CHEBI:58210"/>
    </ligand>
</feature>
<dbReference type="GO" id="GO:0010181">
    <property type="term" value="F:FMN binding"/>
    <property type="evidence" value="ECO:0007669"/>
    <property type="project" value="UniProtKB-UniRule"/>
</dbReference>
<dbReference type="RefSeq" id="WP_088418233.1">
    <property type="nucleotide sequence ID" value="NZ_NJBA01000004.1"/>
</dbReference>
<dbReference type="Proteomes" id="UP000198145">
    <property type="component" value="Unassembled WGS sequence"/>
</dbReference>
<keyword evidence="3 6" id="KW-0560">Oxidoreductase</keyword>
<dbReference type="STRING" id="46680.GCA_000807755_03781"/>
<keyword evidence="4 6" id="KW-0520">NAD</keyword>
<evidence type="ECO:0000256" key="2">
    <source>
        <dbReference type="ARBA" id="ARBA00022643"/>
    </source>
</evidence>
<feature type="binding site" evidence="6">
    <location>
        <begin position="93"/>
        <end position="96"/>
    </location>
    <ligand>
        <name>FMN</name>
        <dbReference type="ChEBI" id="CHEBI:58210"/>
    </ligand>
</feature>
<dbReference type="PANTHER" id="PTHR43741:SF2">
    <property type="entry name" value="FMN-DEPENDENT NADH:QUINONE OXIDOREDUCTASE"/>
    <property type="match status" value="1"/>
</dbReference>
<evidence type="ECO:0000256" key="4">
    <source>
        <dbReference type="ARBA" id="ARBA00023027"/>
    </source>
</evidence>
<evidence type="ECO:0000256" key="1">
    <source>
        <dbReference type="ARBA" id="ARBA00022630"/>
    </source>
</evidence>
<dbReference type="EC" id="1.6.5.-" evidence="6"/>
<evidence type="ECO:0000256" key="6">
    <source>
        <dbReference type="HAMAP-Rule" id="MF_01216"/>
    </source>
</evidence>
<comment type="similarity">
    <text evidence="6">Belongs to the azoreductase type 1 family.</text>
</comment>
<dbReference type="InterPro" id="IPR050104">
    <property type="entry name" value="FMN-dep_NADH:Q_OxRdtase_AzoR1"/>
</dbReference>
<dbReference type="PANTHER" id="PTHR43741">
    <property type="entry name" value="FMN-DEPENDENT NADH-AZOREDUCTASE 1"/>
    <property type="match status" value="1"/>
</dbReference>
<dbReference type="GO" id="GO:0009055">
    <property type="term" value="F:electron transfer activity"/>
    <property type="evidence" value="ECO:0007669"/>
    <property type="project" value="UniProtKB-UniRule"/>
</dbReference>
<dbReference type="AlphaFoldDB" id="A0A2D0AFH2"/>
<keyword evidence="1 6" id="KW-0285">Flavoprotein</keyword>
<reference evidence="8 9" key="1">
    <citation type="submission" date="2017-06" db="EMBL/GenBank/DDBJ databases">
        <title>Draft genome of Pseudomonas nitroreducens DF05.</title>
        <authorList>
            <person name="Iyer R."/>
        </authorList>
    </citation>
    <scope>NUCLEOTIDE SEQUENCE [LARGE SCALE GENOMIC DNA]</scope>
    <source>
        <strain evidence="8 9">DF05</strain>
    </source>
</reference>
<sequence length="212" mass="23031">MSRILSIQASPRADRSHSRRLAEGFLAALPQASITRREVGRADLPHVSEGFIAAAFHPEPDNRPAALQAELALSEELVDELLAHDLLVISTPMYNFSVPSGLKAWVDQIVRLGRTFDLHVKDGDAEYEPLLKGRKALIITSRGGAGMGPGGAQEWMNHADAWLRVALGFLGIEDVQVIAAEGEEGNPEAFRASYQQAEKALADLAESEWARA</sequence>
<keyword evidence="2 6" id="KW-0288">FMN</keyword>
<dbReference type="EC" id="1.7.1.17" evidence="6"/>
<comment type="cofactor">
    <cofactor evidence="6">
        <name>FMN</name>
        <dbReference type="ChEBI" id="CHEBI:58210"/>
    </cofactor>
    <text evidence="6">Binds 1 FMN per subunit.</text>
</comment>
<dbReference type="Pfam" id="PF02525">
    <property type="entry name" value="Flavodoxin_2"/>
    <property type="match status" value="1"/>
</dbReference>
<dbReference type="EMBL" id="NJBA01000004">
    <property type="protein sequence ID" value="OWP50824.1"/>
    <property type="molecule type" value="Genomic_DNA"/>
</dbReference>
<evidence type="ECO:0000313" key="9">
    <source>
        <dbReference type="Proteomes" id="UP000198145"/>
    </source>
</evidence>
<proteinExistence type="inferred from homology"/>
<dbReference type="InterPro" id="IPR023048">
    <property type="entry name" value="NADH:quinone_OxRdtase_FMN_depd"/>
</dbReference>
<comment type="catalytic activity">
    <reaction evidence="6">
        <text>2 a quinone + NADH + H(+) = 2 a 1,4-benzosemiquinone + NAD(+)</text>
        <dbReference type="Rhea" id="RHEA:65952"/>
        <dbReference type="ChEBI" id="CHEBI:15378"/>
        <dbReference type="ChEBI" id="CHEBI:57540"/>
        <dbReference type="ChEBI" id="CHEBI:57945"/>
        <dbReference type="ChEBI" id="CHEBI:132124"/>
        <dbReference type="ChEBI" id="CHEBI:134225"/>
    </reaction>
</comment>
<evidence type="ECO:0000256" key="5">
    <source>
        <dbReference type="ARBA" id="ARBA00048542"/>
    </source>
</evidence>
<feature type="domain" description="Flavodoxin-like fold" evidence="7">
    <location>
        <begin position="3"/>
        <end position="201"/>
    </location>
</feature>
<comment type="function">
    <text evidence="6">Quinone reductase that provides resistance to thiol-specific stress caused by electrophilic quinones.</text>
</comment>
<dbReference type="GO" id="GO:0016655">
    <property type="term" value="F:oxidoreductase activity, acting on NAD(P)H, quinone or similar compound as acceptor"/>
    <property type="evidence" value="ECO:0007669"/>
    <property type="project" value="InterPro"/>
</dbReference>
<comment type="caution">
    <text evidence="8">The sequence shown here is derived from an EMBL/GenBank/DDBJ whole genome shotgun (WGS) entry which is preliminary data.</text>
</comment>
<dbReference type="eggNOG" id="COG1182">
    <property type="taxonomic scope" value="Bacteria"/>
</dbReference>